<evidence type="ECO:0000256" key="2">
    <source>
        <dbReference type="PROSITE-ProRule" id="PRU00335"/>
    </source>
</evidence>
<dbReference type="Gene3D" id="1.10.357.10">
    <property type="entry name" value="Tetracycline Repressor, domain 2"/>
    <property type="match status" value="1"/>
</dbReference>
<dbReference type="Pfam" id="PF00440">
    <property type="entry name" value="TetR_N"/>
    <property type="match status" value="1"/>
</dbReference>
<dbReference type="GO" id="GO:0003677">
    <property type="term" value="F:DNA binding"/>
    <property type="evidence" value="ECO:0007669"/>
    <property type="project" value="UniProtKB-UniRule"/>
</dbReference>
<sequence>MNALDKKMIQKSRMVKYFVDATVDIIERDGYKSVTIRKVADIAGYNSATIYNYFDNLEHLLFFASMHYLQEYIDELPSYVKSAHDSRDIYLLVWQCYTDCAFRRPEIYYTIFFSNLRQNLEQYVESYYSYFPLDVKKYPKAVREMLLSKSIKTRSFYLMKDCIEENIVSKERAEIIDNLVICVFESMLLKVYSGSIDASVAKELVNNYIIEIFDKMR</sequence>
<gene>
    <name evidence="4" type="ORF">NM222_01375</name>
</gene>
<keyword evidence="1 2" id="KW-0238">DNA-binding</keyword>
<dbReference type="RefSeq" id="WP_051346956.1">
    <property type="nucleotide sequence ID" value="NZ_CP009761.1"/>
</dbReference>
<evidence type="ECO:0000313" key="4">
    <source>
        <dbReference type="EMBL" id="WBB31157.1"/>
    </source>
</evidence>
<organism evidence="4 5">
    <name type="scientific">Parvimonas micra</name>
    <dbReference type="NCBI Taxonomy" id="33033"/>
    <lineage>
        <taxon>Bacteria</taxon>
        <taxon>Bacillati</taxon>
        <taxon>Bacillota</taxon>
        <taxon>Tissierellia</taxon>
        <taxon>Tissierellales</taxon>
        <taxon>Peptoniphilaceae</taxon>
        <taxon>Parvimonas</taxon>
    </lineage>
</organism>
<feature type="DNA-binding region" description="H-T-H motif" evidence="2">
    <location>
        <begin position="35"/>
        <end position="54"/>
    </location>
</feature>
<proteinExistence type="predicted"/>
<dbReference type="PROSITE" id="PS50977">
    <property type="entry name" value="HTH_TETR_2"/>
    <property type="match status" value="1"/>
</dbReference>
<feature type="domain" description="HTH tetR-type" evidence="3">
    <location>
        <begin position="12"/>
        <end position="72"/>
    </location>
</feature>
<dbReference type="InterPro" id="IPR009057">
    <property type="entry name" value="Homeodomain-like_sf"/>
</dbReference>
<reference evidence="4" key="1">
    <citation type="submission" date="2022-07" db="EMBL/GenBank/DDBJ databases">
        <title>Parvimonas micra travels from the subgingival sulcus of the human oral cavity to the colorectal adenocarcinoma.</title>
        <authorList>
            <person name="Conde-Perez K."/>
            <person name="Buetas E."/>
            <person name="Aja-Macaya P."/>
            <person name="Martin-De Arribas E."/>
            <person name="Iglesias-Corras I."/>
            <person name="Trigo-Tasende N."/>
            <person name="Nasser-Ali M."/>
            <person name="Estevez L.S."/>
            <person name="Rumbo-Feal S."/>
            <person name="Otero-Alen B."/>
            <person name="Noguera J.F."/>
            <person name="Concha A."/>
            <person name="Pardinas-Lopez S."/>
            <person name="Carda-Dieguez M."/>
            <person name="Gomez-Randulfe I."/>
            <person name="Martinez-Lago N."/>
            <person name="Ladra S."/>
            <person name="Aparicio L.A."/>
            <person name="Bou G."/>
            <person name="Mira A."/>
            <person name="Vallejo J.A."/>
            <person name="Poza M."/>
        </authorList>
    </citation>
    <scope>NUCLEOTIDE SEQUENCE</scope>
    <source>
        <strain evidence="4">PM102KC-G-1</strain>
    </source>
</reference>
<dbReference type="InterPro" id="IPR001647">
    <property type="entry name" value="HTH_TetR"/>
</dbReference>
<evidence type="ECO:0000313" key="5">
    <source>
        <dbReference type="Proteomes" id="UP001210690"/>
    </source>
</evidence>
<dbReference type="EMBL" id="CP101412">
    <property type="protein sequence ID" value="WBB31157.1"/>
    <property type="molecule type" value="Genomic_DNA"/>
</dbReference>
<dbReference type="Proteomes" id="UP001210690">
    <property type="component" value="Chromosome"/>
</dbReference>
<dbReference type="AlphaFoldDB" id="A0AAX3K7G4"/>
<name>A0AAX3K7G4_9FIRM</name>
<dbReference type="SUPFAM" id="SSF46689">
    <property type="entry name" value="Homeodomain-like"/>
    <property type="match status" value="1"/>
</dbReference>
<accession>A0AAX3K7G4</accession>
<protein>
    <submittedName>
        <fullName evidence="4">TetR/AcrR family transcriptional regulator</fullName>
    </submittedName>
</protein>
<evidence type="ECO:0000256" key="1">
    <source>
        <dbReference type="ARBA" id="ARBA00023125"/>
    </source>
</evidence>
<evidence type="ECO:0000259" key="3">
    <source>
        <dbReference type="PROSITE" id="PS50977"/>
    </source>
</evidence>